<dbReference type="EMBL" id="AWWV01011630">
    <property type="protein sequence ID" value="OMO71410.1"/>
    <property type="molecule type" value="Genomic_DNA"/>
</dbReference>
<protein>
    <submittedName>
        <fullName evidence="1">Uncharacterized protein</fullName>
    </submittedName>
</protein>
<proteinExistence type="predicted"/>
<comment type="caution">
    <text evidence="1">The sequence shown here is derived from an EMBL/GenBank/DDBJ whole genome shotgun (WGS) entry which is preliminary data.</text>
</comment>
<evidence type="ECO:0000313" key="1">
    <source>
        <dbReference type="EMBL" id="OMO71410.1"/>
    </source>
</evidence>
<reference evidence="1 2" key="1">
    <citation type="submission" date="2013-09" db="EMBL/GenBank/DDBJ databases">
        <title>Corchorus capsularis genome sequencing.</title>
        <authorList>
            <person name="Alam M."/>
            <person name="Haque M.S."/>
            <person name="Islam M.S."/>
            <person name="Emdad E.M."/>
            <person name="Islam M.M."/>
            <person name="Ahmed B."/>
            <person name="Halim A."/>
            <person name="Hossen Q.M.M."/>
            <person name="Hossain M.Z."/>
            <person name="Ahmed R."/>
            <person name="Khan M.M."/>
            <person name="Islam R."/>
            <person name="Rashid M.M."/>
            <person name="Khan S.A."/>
            <person name="Rahman M.S."/>
            <person name="Alam M."/>
        </authorList>
    </citation>
    <scope>NUCLEOTIDE SEQUENCE [LARGE SCALE GENOMIC DNA]</scope>
    <source>
        <strain evidence="2">cv. CVL-1</strain>
        <tissue evidence="1">Whole seedling</tissue>
    </source>
</reference>
<evidence type="ECO:0000313" key="2">
    <source>
        <dbReference type="Proteomes" id="UP000188268"/>
    </source>
</evidence>
<gene>
    <name evidence="1" type="ORF">CCACVL1_18231</name>
</gene>
<sequence>MTLLLPDFIRLAHGICTIQLCFNTHWNLKAQ</sequence>
<dbReference type="Proteomes" id="UP000188268">
    <property type="component" value="Unassembled WGS sequence"/>
</dbReference>
<dbReference type="Gramene" id="OMO71410">
    <property type="protein sequence ID" value="OMO71410"/>
    <property type="gene ID" value="CCACVL1_18231"/>
</dbReference>
<dbReference type="AlphaFoldDB" id="A0A1R3HMB2"/>
<accession>A0A1R3HMB2</accession>
<organism evidence="1 2">
    <name type="scientific">Corchorus capsularis</name>
    <name type="common">Jute</name>
    <dbReference type="NCBI Taxonomy" id="210143"/>
    <lineage>
        <taxon>Eukaryota</taxon>
        <taxon>Viridiplantae</taxon>
        <taxon>Streptophyta</taxon>
        <taxon>Embryophyta</taxon>
        <taxon>Tracheophyta</taxon>
        <taxon>Spermatophyta</taxon>
        <taxon>Magnoliopsida</taxon>
        <taxon>eudicotyledons</taxon>
        <taxon>Gunneridae</taxon>
        <taxon>Pentapetalae</taxon>
        <taxon>rosids</taxon>
        <taxon>malvids</taxon>
        <taxon>Malvales</taxon>
        <taxon>Malvaceae</taxon>
        <taxon>Grewioideae</taxon>
        <taxon>Apeibeae</taxon>
        <taxon>Corchorus</taxon>
    </lineage>
</organism>
<keyword evidence="2" id="KW-1185">Reference proteome</keyword>
<name>A0A1R3HMB2_COCAP</name>